<gene>
    <name evidence="1" type="ORF">WJX72_009148</name>
</gene>
<evidence type="ECO:0000313" key="2">
    <source>
        <dbReference type="Proteomes" id="UP001489004"/>
    </source>
</evidence>
<keyword evidence="2" id="KW-1185">Reference proteome</keyword>
<dbReference type="AlphaFoldDB" id="A0AAW1R8W6"/>
<dbReference type="EMBL" id="JALJOR010000001">
    <property type="protein sequence ID" value="KAK9830003.1"/>
    <property type="molecule type" value="Genomic_DNA"/>
</dbReference>
<reference evidence="1 2" key="1">
    <citation type="journal article" date="2024" name="Nat. Commun.">
        <title>Phylogenomics reveals the evolutionary origins of lichenization in chlorophyte algae.</title>
        <authorList>
            <person name="Puginier C."/>
            <person name="Libourel C."/>
            <person name="Otte J."/>
            <person name="Skaloud P."/>
            <person name="Haon M."/>
            <person name="Grisel S."/>
            <person name="Petersen M."/>
            <person name="Berrin J.G."/>
            <person name="Delaux P.M."/>
            <person name="Dal Grande F."/>
            <person name="Keller J."/>
        </authorList>
    </citation>
    <scope>NUCLEOTIDE SEQUENCE [LARGE SCALE GENOMIC DNA]</scope>
    <source>
        <strain evidence="1 2">SAG 2043</strain>
    </source>
</reference>
<organism evidence="1 2">
    <name type="scientific">[Myrmecia] bisecta</name>
    <dbReference type="NCBI Taxonomy" id="41462"/>
    <lineage>
        <taxon>Eukaryota</taxon>
        <taxon>Viridiplantae</taxon>
        <taxon>Chlorophyta</taxon>
        <taxon>core chlorophytes</taxon>
        <taxon>Trebouxiophyceae</taxon>
        <taxon>Trebouxiales</taxon>
        <taxon>Trebouxiaceae</taxon>
        <taxon>Myrmecia</taxon>
    </lineage>
</organism>
<accession>A0AAW1R8W6</accession>
<sequence length="76" mass="8003">MVNDYLAQLQARRQSRTSSMLVLKYPRTAQSPVGLSLTNISHVPDSLAIKYGGTVSAVDITSCASSSDSCSSLLPG</sequence>
<protein>
    <submittedName>
        <fullName evidence="1">Uncharacterized protein</fullName>
    </submittedName>
</protein>
<name>A0AAW1R8W6_9CHLO</name>
<comment type="caution">
    <text evidence="1">The sequence shown here is derived from an EMBL/GenBank/DDBJ whole genome shotgun (WGS) entry which is preliminary data.</text>
</comment>
<evidence type="ECO:0000313" key="1">
    <source>
        <dbReference type="EMBL" id="KAK9830003.1"/>
    </source>
</evidence>
<dbReference type="Proteomes" id="UP001489004">
    <property type="component" value="Unassembled WGS sequence"/>
</dbReference>
<proteinExistence type="predicted"/>